<keyword evidence="2" id="KW-0175">Coiled coil</keyword>
<reference evidence="4 5" key="1">
    <citation type="submission" date="2017-03" db="EMBL/GenBank/DDBJ databases">
        <title>Complete genome sequence of Paenibacillus Kribbensis producing bioflocculants.</title>
        <authorList>
            <person name="Lee H.-G."/>
            <person name="Oh H.-M."/>
        </authorList>
    </citation>
    <scope>NUCLEOTIDE SEQUENCE [LARGE SCALE GENOMIC DNA]</scope>
    <source>
        <strain evidence="4 5">AM49</strain>
    </source>
</reference>
<keyword evidence="4" id="KW-0966">Cell projection</keyword>
<sequence length="165" mass="19300">MPLERLIDVLEQLREAHEQLIALGTQKKEALISNKVDQLILVMNQESKLSKLIDQLEEQRISSAYEFLQERGIKSKLNLTITELSRLVFDPQDKQRLLSIQTRLSETLNKLKQLNELNRQLIEQALSYIDFSVETMSYYEESETTYHRPDEKNSTIRSGLFDTRA</sequence>
<dbReference type="Pfam" id="PF05130">
    <property type="entry name" value="FlgN"/>
    <property type="match status" value="1"/>
</dbReference>
<keyword evidence="5" id="KW-1185">Reference proteome</keyword>
<dbReference type="InterPro" id="IPR036679">
    <property type="entry name" value="FlgN-like_sf"/>
</dbReference>
<evidence type="ECO:0000313" key="4">
    <source>
        <dbReference type="EMBL" id="ASR45605.1"/>
    </source>
</evidence>
<evidence type="ECO:0000256" key="1">
    <source>
        <dbReference type="ARBA" id="ARBA00022795"/>
    </source>
</evidence>
<dbReference type="SUPFAM" id="SSF140566">
    <property type="entry name" value="FlgN-like"/>
    <property type="match status" value="1"/>
</dbReference>
<feature type="coiled-coil region" evidence="2">
    <location>
        <begin position="97"/>
        <end position="124"/>
    </location>
</feature>
<keyword evidence="4" id="KW-0969">Cilium</keyword>
<keyword evidence="4" id="KW-0282">Flagellum</keyword>
<dbReference type="Gene3D" id="1.20.58.300">
    <property type="entry name" value="FlgN-like"/>
    <property type="match status" value="1"/>
</dbReference>
<dbReference type="KEGG" id="pkb:B4V02_02210"/>
<dbReference type="AlphaFoldDB" id="A0A222WHH7"/>
<feature type="compositionally biased region" description="Basic and acidic residues" evidence="3">
    <location>
        <begin position="144"/>
        <end position="154"/>
    </location>
</feature>
<protein>
    <submittedName>
        <fullName evidence="4">Flagellar protein FlgN</fullName>
    </submittedName>
</protein>
<dbReference type="InterPro" id="IPR007809">
    <property type="entry name" value="FlgN-like"/>
</dbReference>
<feature type="coiled-coil region" evidence="2">
    <location>
        <begin position="3"/>
        <end position="62"/>
    </location>
</feature>
<evidence type="ECO:0000256" key="2">
    <source>
        <dbReference type="SAM" id="Coils"/>
    </source>
</evidence>
<accession>A0A222WHH7</accession>
<feature type="region of interest" description="Disordered" evidence="3">
    <location>
        <begin position="144"/>
        <end position="165"/>
    </location>
</feature>
<dbReference type="GO" id="GO:0044780">
    <property type="term" value="P:bacterial-type flagellum assembly"/>
    <property type="evidence" value="ECO:0007669"/>
    <property type="project" value="InterPro"/>
</dbReference>
<dbReference type="EMBL" id="CP020028">
    <property type="protein sequence ID" value="ASR45605.1"/>
    <property type="molecule type" value="Genomic_DNA"/>
</dbReference>
<evidence type="ECO:0000256" key="3">
    <source>
        <dbReference type="SAM" id="MobiDB-lite"/>
    </source>
</evidence>
<dbReference type="OrthoDB" id="2660802at2"/>
<organism evidence="4 5">
    <name type="scientific">Paenibacillus kribbensis</name>
    <dbReference type="NCBI Taxonomy" id="172713"/>
    <lineage>
        <taxon>Bacteria</taxon>
        <taxon>Bacillati</taxon>
        <taxon>Bacillota</taxon>
        <taxon>Bacilli</taxon>
        <taxon>Bacillales</taxon>
        <taxon>Paenibacillaceae</taxon>
        <taxon>Paenibacillus</taxon>
    </lineage>
</organism>
<dbReference type="RefSeq" id="WP_007432705.1">
    <property type="nucleotide sequence ID" value="NZ_CP020028.1"/>
</dbReference>
<evidence type="ECO:0000313" key="5">
    <source>
        <dbReference type="Proteomes" id="UP000214666"/>
    </source>
</evidence>
<dbReference type="STRING" id="172713.GCA_001705305_02685"/>
<keyword evidence="1" id="KW-1005">Bacterial flagellum biogenesis</keyword>
<gene>
    <name evidence="4" type="ORF">B4V02_02210</name>
</gene>
<dbReference type="Proteomes" id="UP000214666">
    <property type="component" value="Chromosome"/>
</dbReference>
<proteinExistence type="predicted"/>
<name>A0A222WHH7_9BACL</name>